<keyword evidence="3" id="KW-0732">Signal</keyword>
<evidence type="ECO:0008006" key="9">
    <source>
        <dbReference type="Google" id="ProtNLM"/>
    </source>
</evidence>
<keyword evidence="8" id="KW-1185">Reference proteome</keyword>
<dbReference type="AlphaFoldDB" id="A0A835B4Y5"/>
<dbReference type="PANTHER" id="PTHR23155:SF1201">
    <property type="entry name" value="OS02G0301800 PROTEIN"/>
    <property type="match status" value="1"/>
</dbReference>
<dbReference type="Pfam" id="PF23559">
    <property type="entry name" value="WHD_DRP"/>
    <property type="match status" value="1"/>
</dbReference>
<accession>A0A835B4Y5</accession>
<dbReference type="OrthoDB" id="619303at2759"/>
<dbReference type="GO" id="GO:0002758">
    <property type="term" value="P:innate immune response-activating signaling pathway"/>
    <property type="evidence" value="ECO:0007669"/>
    <property type="project" value="UniProtKB-ARBA"/>
</dbReference>
<dbReference type="InterPro" id="IPR036388">
    <property type="entry name" value="WH-like_DNA-bd_sf"/>
</dbReference>
<dbReference type="SUPFAM" id="SSF52540">
    <property type="entry name" value="P-loop containing nucleoside triphosphate hydrolases"/>
    <property type="match status" value="1"/>
</dbReference>
<feature type="signal peptide" evidence="3">
    <location>
        <begin position="1"/>
        <end position="21"/>
    </location>
</feature>
<dbReference type="GO" id="GO:0042742">
    <property type="term" value="P:defense response to bacterium"/>
    <property type="evidence" value="ECO:0007669"/>
    <property type="project" value="UniProtKB-ARBA"/>
</dbReference>
<organism evidence="7 8">
    <name type="scientific">Digitaria exilis</name>
    <dbReference type="NCBI Taxonomy" id="1010633"/>
    <lineage>
        <taxon>Eukaryota</taxon>
        <taxon>Viridiplantae</taxon>
        <taxon>Streptophyta</taxon>
        <taxon>Embryophyta</taxon>
        <taxon>Tracheophyta</taxon>
        <taxon>Spermatophyta</taxon>
        <taxon>Magnoliopsida</taxon>
        <taxon>Liliopsida</taxon>
        <taxon>Poales</taxon>
        <taxon>Poaceae</taxon>
        <taxon>PACMAD clade</taxon>
        <taxon>Panicoideae</taxon>
        <taxon>Panicodae</taxon>
        <taxon>Paniceae</taxon>
        <taxon>Anthephorinae</taxon>
        <taxon>Digitaria</taxon>
    </lineage>
</organism>
<feature type="domain" description="NB-ARC" evidence="4">
    <location>
        <begin position="19"/>
        <end position="86"/>
    </location>
</feature>
<dbReference type="Gene3D" id="1.10.8.430">
    <property type="entry name" value="Helical domain of apoptotic protease-activating factors"/>
    <property type="match status" value="1"/>
</dbReference>
<dbReference type="InterPro" id="IPR058922">
    <property type="entry name" value="WHD_DRP"/>
</dbReference>
<dbReference type="InterPro" id="IPR027417">
    <property type="entry name" value="P-loop_NTPase"/>
</dbReference>
<dbReference type="Gene3D" id="3.40.50.300">
    <property type="entry name" value="P-loop containing nucleotide triphosphate hydrolases"/>
    <property type="match status" value="1"/>
</dbReference>
<feature type="domain" description="Disease resistance protein winged helix" evidence="5">
    <location>
        <begin position="175"/>
        <end position="249"/>
    </location>
</feature>
<name>A0A835B4Y5_9POAL</name>
<dbReference type="EMBL" id="JACEFO010001972">
    <property type="protein sequence ID" value="KAF8690586.1"/>
    <property type="molecule type" value="Genomic_DNA"/>
</dbReference>
<evidence type="ECO:0000313" key="8">
    <source>
        <dbReference type="Proteomes" id="UP000636709"/>
    </source>
</evidence>
<dbReference type="Gene3D" id="1.10.10.10">
    <property type="entry name" value="Winged helix-like DNA-binding domain superfamily/Winged helix DNA-binding domain"/>
    <property type="match status" value="1"/>
</dbReference>
<feature type="chain" id="PRO_5032407194" description="NB-ARC domain-containing protein" evidence="3">
    <location>
        <begin position="22"/>
        <end position="518"/>
    </location>
</feature>
<dbReference type="InterPro" id="IPR044974">
    <property type="entry name" value="Disease_R_plants"/>
</dbReference>
<dbReference type="Proteomes" id="UP000636709">
    <property type="component" value="Unassembled WGS sequence"/>
</dbReference>
<feature type="domain" description="Disease resistance R13L4/SHOC-2-like LRR" evidence="6">
    <location>
        <begin position="305"/>
        <end position="482"/>
    </location>
</feature>
<proteinExistence type="predicted"/>
<dbReference type="Gene3D" id="3.80.10.10">
    <property type="entry name" value="Ribonuclease Inhibitor"/>
    <property type="match status" value="1"/>
</dbReference>
<evidence type="ECO:0000313" key="7">
    <source>
        <dbReference type="EMBL" id="KAF8690586.1"/>
    </source>
</evidence>
<dbReference type="GO" id="GO:0043531">
    <property type="term" value="F:ADP binding"/>
    <property type="evidence" value="ECO:0007669"/>
    <property type="project" value="InterPro"/>
</dbReference>
<dbReference type="Pfam" id="PF00931">
    <property type="entry name" value="NB-ARC"/>
    <property type="match status" value="1"/>
</dbReference>
<dbReference type="FunFam" id="1.10.10.10:FF:000322">
    <property type="entry name" value="Probable disease resistance protein At1g63360"/>
    <property type="match status" value="1"/>
</dbReference>
<dbReference type="InterPro" id="IPR032675">
    <property type="entry name" value="LRR_dom_sf"/>
</dbReference>
<protein>
    <recommendedName>
        <fullName evidence="9">NB-ARC domain-containing protein</fullName>
    </recommendedName>
</protein>
<sequence length="518" mass="58709">MLHLGLLTCLHILSFFTSCLCVIDDLWKELPWETIKLALKDRHHGSKIIITTRSKAVAEHVGGDIYELKPLSTLDSRELFYKRTFESVDDCPADLSQVTEKLLRKCGGVPLAIITTASLLASKPRYSVEWEKVYNSIGSGFENNPDVDKMNMILSLSYNDLPFHLKTCLLSLSKYPEDHVIRKDVLIWSWIAEGFITPAGTTLQETGEGYFIELINRSLIQPVKQKTFDPLGEREVYACQLHDMVLDLITKLSVEEGFVTTSFSDGEQAGASLLHQSQRDVIRRLSLHKSSNTNASINENKELSKVRSLDVFGHAGLMPALSRFRVVRVLQLDDCSHLDKNHLKDLSHLYLLKFLRLHGLSDNELLESISKLESFETLDIRGCTKVIKLPLSFGKLYKLVRLLAERLELPDGVVLENMKSLLELVGILPTLHSMTEIGKLRDLKILELVIEEDSDGSTDNSNKLINTYLQMDPSLLQVLVLRTQWSWISFAGFRCTVSFWSPDIHVLWFLLSSIPEVD</sequence>
<dbReference type="InterPro" id="IPR002182">
    <property type="entry name" value="NB-ARC"/>
</dbReference>
<evidence type="ECO:0000256" key="1">
    <source>
        <dbReference type="ARBA" id="ARBA00022737"/>
    </source>
</evidence>
<evidence type="ECO:0000259" key="6">
    <source>
        <dbReference type="Pfam" id="PF23598"/>
    </source>
</evidence>
<dbReference type="PANTHER" id="PTHR23155">
    <property type="entry name" value="DISEASE RESISTANCE PROTEIN RP"/>
    <property type="match status" value="1"/>
</dbReference>
<keyword evidence="2" id="KW-0611">Plant defense</keyword>
<gene>
    <name evidence="7" type="ORF">HU200_040953</name>
</gene>
<comment type="caution">
    <text evidence="7">The sequence shown here is derived from an EMBL/GenBank/DDBJ whole genome shotgun (WGS) entry which is preliminary data.</text>
</comment>
<dbReference type="InterPro" id="IPR055414">
    <property type="entry name" value="LRR_R13L4/SHOC2-like"/>
</dbReference>
<dbReference type="SUPFAM" id="SSF52058">
    <property type="entry name" value="L domain-like"/>
    <property type="match status" value="1"/>
</dbReference>
<keyword evidence="1" id="KW-0677">Repeat</keyword>
<evidence type="ECO:0000259" key="4">
    <source>
        <dbReference type="Pfam" id="PF00931"/>
    </source>
</evidence>
<dbReference type="GO" id="GO:0009626">
    <property type="term" value="P:plant-type hypersensitive response"/>
    <property type="evidence" value="ECO:0007669"/>
    <property type="project" value="UniProtKB-ARBA"/>
</dbReference>
<dbReference type="InterPro" id="IPR042197">
    <property type="entry name" value="Apaf_helical"/>
</dbReference>
<evidence type="ECO:0000256" key="2">
    <source>
        <dbReference type="ARBA" id="ARBA00022821"/>
    </source>
</evidence>
<evidence type="ECO:0000256" key="3">
    <source>
        <dbReference type="SAM" id="SignalP"/>
    </source>
</evidence>
<dbReference type="Pfam" id="PF23598">
    <property type="entry name" value="LRR_14"/>
    <property type="match status" value="1"/>
</dbReference>
<reference evidence="7" key="1">
    <citation type="submission" date="2020-07" db="EMBL/GenBank/DDBJ databases">
        <title>Genome sequence and genetic diversity analysis of an under-domesticated orphan crop, white fonio (Digitaria exilis).</title>
        <authorList>
            <person name="Bennetzen J.L."/>
            <person name="Chen S."/>
            <person name="Ma X."/>
            <person name="Wang X."/>
            <person name="Yssel A.E.J."/>
            <person name="Chaluvadi S.R."/>
            <person name="Johnson M."/>
            <person name="Gangashetty P."/>
            <person name="Hamidou F."/>
            <person name="Sanogo M.D."/>
            <person name="Zwaenepoel A."/>
            <person name="Wallace J."/>
            <person name="Van De Peer Y."/>
            <person name="Van Deynze A."/>
        </authorList>
    </citation>
    <scope>NUCLEOTIDE SEQUENCE</scope>
    <source>
        <tissue evidence="7">Leaves</tissue>
    </source>
</reference>
<evidence type="ECO:0000259" key="5">
    <source>
        <dbReference type="Pfam" id="PF23559"/>
    </source>
</evidence>